<dbReference type="EMBL" id="SNRW01042206">
    <property type="protein sequence ID" value="KAA6333377.1"/>
    <property type="molecule type" value="Genomic_DNA"/>
</dbReference>
<reference evidence="2 3" key="1">
    <citation type="submission" date="2019-03" db="EMBL/GenBank/DDBJ databases">
        <title>Single cell metagenomics reveals metabolic interactions within the superorganism composed of flagellate Streblomastix strix and complex community of Bacteroidetes bacteria on its surface.</title>
        <authorList>
            <person name="Treitli S.C."/>
            <person name="Kolisko M."/>
            <person name="Husnik F."/>
            <person name="Keeling P."/>
            <person name="Hampl V."/>
        </authorList>
    </citation>
    <scope>NUCLEOTIDE SEQUENCE [LARGE SCALE GENOMIC DNA]</scope>
    <source>
        <strain evidence="2">ST1C</strain>
    </source>
</reference>
<protein>
    <submittedName>
        <fullName evidence="2">Uncharacterized protein</fullName>
    </submittedName>
</protein>
<name>A0A5J4RHB0_9EUKA</name>
<evidence type="ECO:0000313" key="3">
    <source>
        <dbReference type="Proteomes" id="UP000324800"/>
    </source>
</evidence>
<gene>
    <name evidence="2" type="ORF">EZS28_053181</name>
</gene>
<dbReference type="AlphaFoldDB" id="A0A5J4RHB0"/>
<evidence type="ECO:0000313" key="2">
    <source>
        <dbReference type="EMBL" id="KAA6333377.1"/>
    </source>
</evidence>
<dbReference type="Proteomes" id="UP000324800">
    <property type="component" value="Unassembled WGS sequence"/>
</dbReference>
<organism evidence="2 3">
    <name type="scientific">Streblomastix strix</name>
    <dbReference type="NCBI Taxonomy" id="222440"/>
    <lineage>
        <taxon>Eukaryota</taxon>
        <taxon>Metamonada</taxon>
        <taxon>Preaxostyla</taxon>
        <taxon>Oxymonadida</taxon>
        <taxon>Streblomastigidae</taxon>
        <taxon>Streblomastix</taxon>
    </lineage>
</organism>
<sequence length="269" mass="31024">QEIIAGAPFRDYEIINNLAYTSFLASQTISGIYSPIQTCINQCFYGTRLYEMILPIPHQFFAPQKFDDDPPEQIIKQIINRRKNIEIQQAIPSAMYHRAAVCEGTMNTDIRQLRATIISNCKANNYGYTQLRQIGPKPTILYQKEEEEEEDKRKTKKQKKTEEIRNIYNELKQVQQNYIPSNFVDMVRRERQTISIITEEEQKGAEYGSLESTGQSISGKAFEVGNGAYVKTYSINTKKSSKEIKQQANSQISIPLFYCFLHSNFRSAN</sequence>
<proteinExistence type="predicted"/>
<accession>A0A5J4RHB0</accession>
<keyword evidence="1" id="KW-0175">Coiled coil</keyword>
<feature type="coiled-coil region" evidence="1">
    <location>
        <begin position="142"/>
        <end position="177"/>
    </location>
</feature>
<feature type="non-terminal residue" evidence="2">
    <location>
        <position position="269"/>
    </location>
</feature>
<evidence type="ECO:0000256" key="1">
    <source>
        <dbReference type="SAM" id="Coils"/>
    </source>
</evidence>
<feature type="non-terminal residue" evidence="2">
    <location>
        <position position="1"/>
    </location>
</feature>
<comment type="caution">
    <text evidence="2">The sequence shown here is derived from an EMBL/GenBank/DDBJ whole genome shotgun (WGS) entry which is preliminary data.</text>
</comment>